<dbReference type="Pfam" id="PF07596">
    <property type="entry name" value="SBP_bac_10"/>
    <property type="match status" value="1"/>
</dbReference>
<keyword evidence="1" id="KW-1133">Transmembrane helix</keyword>
<evidence type="ECO:0000259" key="2">
    <source>
        <dbReference type="Pfam" id="PF07596"/>
    </source>
</evidence>
<dbReference type="RefSeq" id="WP_148590334.1">
    <property type="nucleotide sequence ID" value="NZ_CP042997.1"/>
</dbReference>
<reference evidence="3 4" key="1">
    <citation type="submission" date="2019-08" db="EMBL/GenBank/DDBJ databases">
        <title>Deep-cultivation of Planctomycetes and their phenomic and genomic characterization uncovers novel biology.</title>
        <authorList>
            <person name="Wiegand S."/>
            <person name="Jogler M."/>
            <person name="Boedeker C."/>
            <person name="Pinto D."/>
            <person name="Vollmers J."/>
            <person name="Rivas-Marin E."/>
            <person name="Kohn T."/>
            <person name="Peeters S.H."/>
            <person name="Heuer A."/>
            <person name="Rast P."/>
            <person name="Oberbeckmann S."/>
            <person name="Bunk B."/>
            <person name="Jeske O."/>
            <person name="Meyerdierks A."/>
            <person name="Storesund J.E."/>
            <person name="Kallscheuer N."/>
            <person name="Luecker S."/>
            <person name="Lage O.M."/>
            <person name="Pohl T."/>
            <person name="Merkel B.J."/>
            <person name="Hornburger P."/>
            <person name="Mueller R.-W."/>
            <person name="Bruemmer F."/>
            <person name="Labrenz M."/>
            <person name="Spormann A.M."/>
            <person name="Op den Camp H."/>
            <person name="Overmann J."/>
            <person name="Amann R."/>
            <person name="Jetten M.S.M."/>
            <person name="Mascher T."/>
            <person name="Medema M.H."/>
            <person name="Devos D.P."/>
            <person name="Kaster A.-K."/>
            <person name="Ovreas L."/>
            <person name="Rohde M."/>
            <person name="Galperin M.Y."/>
            <person name="Jogler C."/>
        </authorList>
    </citation>
    <scope>NUCLEOTIDE SEQUENCE [LARGE SCALE GENOMIC DNA]</scope>
    <source>
        <strain evidence="3 4">OJF2</strain>
    </source>
</reference>
<keyword evidence="4" id="KW-1185">Reference proteome</keyword>
<accession>A0A5B9VTK8</accession>
<dbReference type="Proteomes" id="UP000324233">
    <property type="component" value="Chromosome"/>
</dbReference>
<dbReference type="InterPro" id="IPR027558">
    <property type="entry name" value="Pre_pil_HX9DG_C"/>
</dbReference>
<dbReference type="OrthoDB" id="285651at2"/>
<dbReference type="NCBIfam" id="TIGR04294">
    <property type="entry name" value="pre_pil_HX9DG"/>
    <property type="match status" value="1"/>
</dbReference>
<evidence type="ECO:0000313" key="4">
    <source>
        <dbReference type="Proteomes" id="UP000324233"/>
    </source>
</evidence>
<dbReference type="EMBL" id="CP042997">
    <property type="protein sequence ID" value="QEH31683.1"/>
    <property type="molecule type" value="Genomic_DNA"/>
</dbReference>
<dbReference type="PANTHER" id="PTHR30093">
    <property type="entry name" value="GENERAL SECRETION PATHWAY PROTEIN G"/>
    <property type="match status" value="1"/>
</dbReference>
<organism evidence="3 4">
    <name type="scientific">Aquisphaera giovannonii</name>
    <dbReference type="NCBI Taxonomy" id="406548"/>
    <lineage>
        <taxon>Bacteria</taxon>
        <taxon>Pseudomonadati</taxon>
        <taxon>Planctomycetota</taxon>
        <taxon>Planctomycetia</taxon>
        <taxon>Isosphaerales</taxon>
        <taxon>Isosphaeraceae</taxon>
        <taxon>Aquisphaera</taxon>
    </lineage>
</organism>
<gene>
    <name evidence="3" type="ORF">OJF2_01480</name>
</gene>
<feature type="domain" description="DUF1559" evidence="2">
    <location>
        <begin position="52"/>
        <end position="161"/>
    </location>
</feature>
<proteinExistence type="predicted"/>
<name>A0A5B9VTK8_9BACT</name>
<feature type="transmembrane region" description="Helical" evidence="1">
    <location>
        <begin position="28"/>
        <end position="45"/>
    </location>
</feature>
<sequence>MSDRFDHEPDFGPIRKRTPGRRFRPPSVFLWAGILAGLLVWASPWSTRCGPAMRHAACVNNLKQIGLALRTYEQEHGALPPACTVDASGRRLHSWRVLILPYLGWFDTDKAMYDNLLKSIDLSRPWDDPVNAKAAAAMPSVFECPDMPQFHGRGLTTYMASVAPGGCLRAGKPRPLAEITDPHDETLMAIEAGEENAVPWMAPADADEFVILGITPESKLPQPGGVHALFVDGSVKLLEPDLPASARRALISIAGHDDPAGP</sequence>
<keyword evidence="1" id="KW-0812">Transmembrane</keyword>
<dbReference type="InterPro" id="IPR011453">
    <property type="entry name" value="DUF1559"/>
</dbReference>
<protein>
    <recommendedName>
        <fullName evidence="2">DUF1559 domain-containing protein</fullName>
    </recommendedName>
</protein>
<evidence type="ECO:0000313" key="3">
    <source>
        <dbReference type="EMBL" id="QEH31683.1"/>
    </source>
</evidence>
<keyword evidence="1" id="KW-0472">Membrane</keyword>
<dbReference type="PANTHER" id="PTHR30093:SF2">
    <property type="entry name" value="TYPE II SECRETION SYSTEM PROTEIN H"/>
    <property type="match status" value="1"/>
</dbReference>
<dbReference type="AlphaFoldDB" id="A0A5B9VTK8"/>
<evidence type="ECO:0000256" key="1">
    <source>
        <dbReference type="SAM" id="Phobius"/>
    </source>
</evidence>
<dbReference type="KEGG" id="agv:OJF2_01480"/>